<dbReference type="InterPro" id="IPR004720">
    <property type="entry name" value="PTS_IIB_sorbose-sp"/>
</dbReference>
<dbReference type="EMBL" id="CYXT01000002">
    <property type="protein sequence ID" value="CUM77050.1"/>
    <property type="molecule type" value="Genomic_DNA"/>
</dbReference>
<dbReference type="InterPro" id="IPR036667">
    <property type="entry name" value="PTS_IIB_sorbose-sp_sf"/>
</dbReference>
<sequence>MAISFIRIDDRIIHGQTVTRWANEYPCTGLIGVNDAAAGNKLLVSAFKGASSKKTFVWNKEHFKKNADKVLTSKDQYFLITKNSVDMAELLVDFKFATPIKKVIVGPCPDRPGAVKLGNNQSITQDEAEAFERMYQAGFEIEFALVKEASIGTWEKFRGKFGY</sequence>
<keyword evidence="5" id="KW-0808">Transferase</keyword>
<dbReference type="GO" id="GO:0009401">
    <property type="term" value="P:phosphoenolpyruvate-dependent sugar phosphotransferase system"/>
    <property type="evidence" value="ECO:0007669"/>
    <property type="project" value="UniProtKB-KW"/>
</dbReference>
<keyword evidence="7" id="KW-0418">Kinase</keyword>
<evidence type="ECO:0000256" key="4">
    <source>
        <dbReference type="ARBA" id="ARBA00022597"/>
    </source>
</evidence>
<evidence type="ECO:0000256" key="2">
    <source>
        <dbReference type="ARBA" id="ARBA00022448"/>
    </source>
</evidence>
<feature type="domain" description="PTS EIIB type-4" evidence="8">
    <location>
        <begin position="1"/>
        <end position="163"/>
    </location>
</feature>
<evidence type="ECO:0000313" key="10">
    <source>
        <dbReference type="Proteomes" id="UP000095598"/>
    </source>
</evidence>
<dbReference type="GO" id="GO:0005737">
    <property type="term" value="C:cytoplasm"/>
    <property type="evidence" value="ECO:0007669"/>
    <property type="project" value="UniProtKB-SubCell"/>
</dbReference>
<keyword evidence="2" id="KW-0813">Transport</keyword>
<dbReference type="SUPFAM" id="SSF52728">
    <property type="entry name" value="PTS IIb component"/>
    <property type="match status" value="1"/>
</dbReference>
<evidence type="ECO:0000256" key="3">
    <source>
        <dbReference type="ARBA" id="ARBA00022490"/>
    </source>
</evidence>
<proteinExistence type="predicted"/>
<dbReference type="GO" id="GO:0016301">
    <property type="term" value="F:kinase activity"/>
    <property type="evidence" value="ECO:0007669"/>
    <property type="project" value="UniProtKB-KW"/>
</dbReference>
<keyword evidence="4" id="KW-0762">Sugar transport</keyword>
<evidence type="ECO:0000256" key="6">
    <source>
        <dbReference type="ARBA" id="ARBA00022683"/>
    </source>
</evidence>
<dbReference type="GO" id="GO:0008982">
    <property type="term" value="F:protein-N(PI)-phosphohistidine-sugar phosphotransferase activity"/>
    <property type="evidence" value="ECO:0007669"/>
    <property type="project" value="InterPro"/>
</dbReference>
<evidence type="ECO:0000256" key="1">
    <source>
        <dbReference type="ARBA" id="ARBA00004496"/>
    </source>
</evidence>
<evidence type="ECO:0000256" key="7">
    <source>
        <dbReference type="ARBA" id="ARBA00022777"/>
    </source>
</evidence>
<dbReference type="RefSeq" id="WP_008390510.1">
    <property type="nucleotide sequence ID" value="NZ_CYXT01000002.1"/>
</dbReference>
<dbReference type="Proteomes" id="UP000095598">
    <property type="component" value="Unassembled WGS sequence"/>
</dbReference>
<protein>
    <submittedName>
        <fullName evidence="9">EIIAB-Man</fullName>
    </submittedName>
</protein>
<evidence type="ECO:0000313" key="9">
    <source>
        <dbReference type="EMBL" id="CUM77050.1"/>
    </source>
</evidence>
<gene>
    <name evidence="9" type="primary">manX_3</name>
    <name evidence="9" type="ORF">ERS852425_00507</name>
</gene>
<evidence type="ECO:0000259" key="8">
    <source>
        <dbReference type="PROSITE" id="PS51101"/>
    </source>
</evidence>
<reference evidence="9 10" key="1">
    <citation type="submission" date="2015-09" db="EMBL/GenBank/DDBJ databases">
        <authorList>
            <consortium name="Pathogen Informatics"/>
        </authorList>
    </citation>
    <scope>NUCLEOTIDE SEQUENCE [LARGE SCALE GENOMIC DNA]</scope>
    <source>
        <strain evidence="9 10">2789STDY5608868</strain>
    </source>
</reference>
<dbReference type="Gene3D" id="3.40.35.10">
    <property type="entry name" value="Phosphotransferase system, sorbose subfamily IIB component"/>
    <property type="match status" value="1"/>
</dbReference>
<keyword evidence="6" id="KW-0598">Phosphotransferase system</keyword>
<comment type="subcellular location">
    <subcellularLocation>
        <location evidence="1">Cytoplasm</location>
    </subcellularLocation>
</comment>
<dbReference type="Pfam" id="PF03830">
    <property type="entry name" value="PTSIIB_sorb"/>
    <property type="match status" value="1"/>
</dbReference>
<dbReference type="PROSITE" id="PS51101">
    <property type="entry name" value="PTS_EIIB_TYPE_4"/>
    <property type="match status" value="1"/>
</dbReference>
<dbReference type="AlphaFoldDB" id="A0A173RGF8"/>
<evidence type="ECO:0000256" key="5">
    <source>
        <dbReference type="ARBA" id="ARBA00022679"/>
    </source>
</evidence>
<keyword evidence="3" id="KW-0963">Cytoplasm</keyword>
<name>A0A173RGF8_ANAHA</name>
<accession>A0A173RGF8</accession>
<organism evidence="9 10">
    <name type="scientific">Anaerostipes hadrus</name>
    <dbReference type="NCBI Taxonomy" id="649756"/>
    <lineage>
        <taxon>Bacteria</taxon>
        <taxon>Bacillati</taxon>
        <taxon>Bacillota</taxon>
        <taxon>Clostridia</taxon>
        <taxon>Lachnospirales</taxon>
        <taxon>Lachnospiraceae</taxon>
        <taxon>Anaerostipes</taxon>
    </lineage>
</organism>